<evidence type="ECO:0000313" key="3">
    <source>
        <dbReference type="Proteomes" id="UP000252204"/>
    </source>
</evidence>
<evidence type="ECO:0000256" key="1">
    <source>
        <dbReference type="SAM" id="Phobius"/>
    </source>
</evidence>
<sequence>MSASPVTLMVARRVEHGRYLDFNRWLNEGRELAADFAGYLGSGVLAPPADDDEYQIIFRFSNSETLAAWEHSASRHAWLARGKGLYEAPHEHRATGLDTWFQTSGSSAPPRWKQAVAVWLAFFPISLLFQWIFGGVLADWALVPRVVVSTLMLTPVMVFVFIPLSMRLLAPWLQGKWSPLDLVARWRHTQRSS</sequence>
<dbReference type="PANTHER" id="PTHR40057:SF1">
    <property type="entry name" value="SLR1162 PROTEIN"/>
    <property type="match status" value="1"/>
</dbReference>
<name>A0A365TML8_9GAMM</name>
<proteinExistence type="predicted"/>
<dbReference type="SUPFAM" id="SSF54909">
    <property type="entry name" value="Dimeric alpha+beta barrel"/>
    <property type="match status" value="1"/>
</dbReference>
<comment type="caution">
    <text evidence="2">The sequence shown here is derived from an EMBL/GenBank/DDBJ whole genome shotgun (WGS) entry which is preliminary data.</text>
</comment>
<dbReference type="OrthoDB" id="6986893at2"/>
<organism evidence="2 3">
    <name type="scientific">Vreelandella sulfidaeris</name>
    <dbReference type="NCBI Taxonomy" id="115553"/>
    <lineage>
        <taxon>Bacteria</taxon>
        <taxon>Pseudomonadati</taxon>
        <taxon>Pseudomonadota</taxon>
        <taxon>Gammaproteobacteria</taxon>
        <taxon>Oceanospirillales</taxon>
        <taxon>Halomonadaceae</taxon>
        <taxon>Vreelandella</taxon>
    </lineage>
</organism>
<dbReference type="InterPro" id="IPR011008">
    <property type="entry name" value="Dimeric_a/b-barrel"/>
</dbReference>
<dbReference type="Gene3D" id="3.30.70.100">
    <property type="match status" value="1"/>
</dbReference>
<feature type="transmembrane region" description="Helical" evidence="1">
    <location>
        <begin position="146"/>
        <end position="170"/>
    </location>
</feature>
<dbReference type="InterPro" id="IPR038762">
    <property type="entry name" value="ABM_predict"/>
</dbReference>
<accession>A0A365TML8</accession>
<keyword evidence="1" id="KW-0472">Membrane</keyword>
<keyword evidence="2" id="KW-0560">Oxidoreductase</keyword>
<reference evidence="3" key="1">
    <citation type="submission" date="2018-06" db="EMBL/GenBank/DDBJ databases">
        <title>Whole genome sequencing of four bacterial strains from South Shetland trench revealing bio-synthetic gene clusters.</title>
        <authorList>
            <person name="Abdel-Mageed W.M."/>
            <person name="Lehri B."/>
            <person name="Jarmusch S."/>
            <person name="Miranda K."/>
            <person name="Goodfellow M."/>
            <person name="Jaspars M."/>
            <person name="Karlyshev A.V."/>
        </authorList>
    </citation>
    <scope>NUCLEOTIDE SEQUENCE [LARGE SCALE GENOMIC DNA]</scope>
    <source>
        <strain evidence="3">SST4</strain>
    </source>
</reference>
<dbReference type="AlphaFoldDB" id="A0A365TML8"/>
<keyword evidence="1" id="KW-1133">Transmembrane helix</keyword>
<keyword evidence="1" id="KW-0812">Transmembrane</keyword>
<dbReference type="EMBL" id="QNTU01000006">
    <property type="protein sequence ID" value="RBI67122.1"/>
    <property type="molecule type" value="Genomic_DNA"/>
</dbReference>
<dbReference type="Proteomes" id="UP000252204">
    <property type="component" value="Unassembled WGS sequence"/>
</dbReference>
<keyword evidence="2" id="KW-0503">Monooxygenase</keyword>
<evidence type="ECO:0000313" key="2">
    <source>
        <dbReference type="EMBL" id="RBI67122.1"/>
    </source>
</evidence>
<dbReference type="GO" id="GO:0004497">
    <property type="term" value="F:monooxygenase activity"/>
    <property type="evidence" value="ECO:0007669"/>
    <property type="project" value="UniProtKB-KW"/>
</dbReference>
<dbReference type="PANTHER" id="PTHR40057">
    <property type="entry name" value="SLR1162 PROTEIN"/>
    <property type="match status" value="1"/>
</dbReference>
<keyword evidence="3" id="KW-1185">Reference proteome</keyword>
<feature type="transmembrane region" description="Helical" evidence="1">
    <location>
        <begin position="116"/>
        <end position="134"/>
    </location>
</feature>
<protein>
    <submittedName>
        <fullName evidence="2">Antibiotic biosynthesis monooxygenase</fullName>
    </submittedName>
</protein>
<gene>
    <name evidence="2" type="ORF">DQ400_10680</name>
</gene>
<dbReference type="RefSeq" id="WP_113269770.1">
    <property type="nucleotide sequence ID" value="NZ_QNTU01000006.1"/>
</dbReference>